<sequence length="299" mass="32734">MSDHVGMDSVRIRPLTPDDLPGAERASAVTFLEADRLSRRWDEPEPEPPDAAASRRWIDTIGYLLSVDPGGCWVAEDSGTIVGFAISQNRGRVWYLATYGVLPGQQGKGIGRRLMDAALAHADGRPGLFSATTHPAATRRYRLAGFTLHPQMRMVGRVDRSTLPAISGLRQGRPEDLEWMDQLDVRLRGAGHGPDHLHMLEGLRLVVSDASGRRGYVYIDHDRDRPALLAAADIATAETLLWEALASTRDQTLVNCITTANHWAVDVGLAARLDLAQEGYLALRGMAEPTPYLASGHYL</sequence>
<evidence type="ECO:0000313" key="3">
    <source>
        <dbReference type="EMBL" id="GAA2635364.1"/>
    </source>
</evidence>
<dbReference type="PROSITE" id="PS51186">
    <property type="entry name" value="GNAT"/>
    <property type="match status" value="1"/>
</dbReference>
<dbReference type="Pfam" id="PF00583">
    <property type="entry name" value="Acetyltransf_1"/>
    <property type="match status" value="1"/>
</dbReference>
<accession>A0ABN3QUY8</accession>
<evidence type="ECO:0000313" key="4">
    <source>
        <dbReference type="Proteomes" id="UP001501509"/>
    </source>
</evidence>
<dbReference type="CDD" id="cd04301">
    <property type="entry name" value="NAT_SF"/>
    <property type="match status" value="1"/>
</dbReference>
<dbReference type="InterPro" id="IPR016181">
    <property type="entry name" value="Acyl_CoA_acyltransferase"/>
</dbReference>
<evidence type="ECO:0000259" key="2">
    <source>
        <dbReference type="PROSITE" id="PS51186"/>
    </source>
</evidence>
<gene>
    <name evidence="3" type="ORF">GCM10010411_87930</name>
</gene>
<keyword evidence="4" id="KW-1185">Reference proteome</keyword>
<proteinExistence type="predicted"/>
<protein>
    <recommendedName>
        <fullName evidence="2">N-acetyltransferase domain-containing protein</fullName>
    </recommendedName>
</protein>
<feature type="region of interest" description="Disordered" evidence="1">
    <location>
        <begin position="1"/>
        <end position="24"/>
    </location>
</feature>
<name>A0ABN3QUY8_9ACTN</name>
<dbReference type="Gene3D" id="3.40.630.30">
    <property type="match status" value="2"/>
</dbReference>
<evidence type="ECO:0000256" key="1">
    <source>
        <dbReference type="SAM" id="MobiDB-lite"/>
    </source>
</evidence>
<dbReference type="InterPro" id="IPR000182">
    <property type="entry name" value="GNAT_dom"/>
</dbReference>
<dbReference type="EMBL" id="BAAATD010000019">
    <property type="protein sequence ID" value="GAA2635364.1"/>
    <property type="molecule type" value="Genomic_DNA"/>
</dbReference>
<dbReference type="SUPFAM" id="SSF55729">
    <property type="entry name" value="Acyl-CoA N-acyltransferases (Nat)"/>
    <property type="match status" value="1"/>
</dbReference>
<comment type="caution">
    <text evidence="3">The sequence shown here is derived from an EMBL/GenBank/DDBJ whole genome shotgun (WGS) entry which is preliminary data.</text>
</comment>
<organism evidence="3 4">
    <name type="scientific">Actinomadura fulvescens</name>
    <dbReference type="NCBI Taxonomy" id="46160"/>
    <lineage>
        <taxon>Bacteria</taxon>
        <taxon>Bacillati</taxon>
        <taxon>Actinomycetota</taxon>
        <taxon>Actinomycetes</taxon>
        <taxon>Streptosporangiales</taxon>
        <taxon>Thermomonosporaceae</taxon>
        <taxon>Actinomadura</taxon>
    </lineage>
</organism>
<reference evidence="3 4" key="1">
    <citation type="journal article" date="2019" name="Int. J. Syst. Evol. Microbiol.">
        <title>The Global Catalogue of Microorganisms (GCM) 10K type strain sequencing project: providing services to taxonomists for standard genome sequencing and annotation.</title>
        <authorList>
            <consortium name="The Broad Institute Genomics Platform"/>
            <consortium name="The Broad Institute Genome Sequencing Center for Infectious Disease"/>
            <person name="Wu L."/>
            <person name="Ma J."/>
        </authorList>
    </citation>
    <scope>NUCLEOTIDE SEQUENCE [LARGE SCALE GENOMIC DNA]</scope>
    <source>
        <strain evidence="3 4">JCM 6833</strain>
    </source>
</reference>
<dbReference type="Proteomes" id="UP001501509">
    <property type="component" value="Unassembled WGS sequence"/>
</dbReference>
<feature type="domain" description="N-acetyltransferase" evidence="2">
    <location>
        <begin position="10"/>
        <end position="164"/>
    </location>
</feature>